<evidence type="ECO:0000313" key="3">
    <source>
        <dbReference type="Proteomes" id="UP001164746"/>
    </source>
</evidence>
<organism evidence="2 3">
    <name type="scientific">Mya arenaria</name>
    <name type="common">Soft-shell clam</name>
    <dbReference type="NCBI Taxonomy" id="6604"/>
    <lineage>
        <taxon>Eukaryota</taxon>
        <taxon>Metazoa</taxon>
        <taxon>Spiralia</taxon>
        <taxon>Lophotrochozoa</taxon>
        <taxon>Mollusca</taxon>
        <taxon>Bivalvia</taxon>
        <taxon>Autobranchia</taxon>
        <taxon>Heteroconchia</taxon>
        <taxon>Euheterodonta</taxon>
        <taxon>Imparidentia</taxon>
        <taxon>Neoheterodontei</taxon>
        <taxon>Myida</taxon>
        <taxon>Myoidea</taxon>
        <taxon>Myidae</taxon>
        <taxon>Mya</taxon>
    </lineage>
</organism>
<sequence length="94" mass="11374">MYTRPLEVRTMRGYIQAVADRRQYHSDQITNNDDLCFAQAREGWRAFTKMWHGRVLAKFEIHVLSKERFNEIIYEGPEGIVPIYLYHHNEHFNF</sequence>
<proteinExistence type="predicted"/>
<gene>
    <name evidence="1" type="ORF">MAR_002238</name>
    <name evidence="2" type="ORF">MAR_002444</name>
</gene>
<dbReference type="EMBL" id="CP111022">
    <property type="protein sequence ID" value="WAR20400.1"/>
    <property type="molecule type" value="Genomic_DNA"/>
</dbReference>
<keyword evidence="3" id="KW-1185">Reference proteome</keyword>
<name>A0ABY7FN09_MYAAR</name>
<dbReference type="EMBL" id="CP111022">
    <property type="protein sequence ID" value="WAR20606.1"/>
    <property type="molecule type" value="Genomic_DNA"/>
</dbReference>
<reference evidence="2" key="1">
    <citation type="submission" date="2022-11" db="EMBL/GenBank/DDBJ databases">
        <title>Centuries of genome instability and evolution in soft-shell clam transmissible cancer (bioRxiv).</title>
        <authorList>
            <person name="Hart S.F.M."/>
            <person name="Yonemitsu M.A."/>
            <person name="Giersch R.M."/>
            <person name="Beal B.F."/>
            <person name="Arriagada G."/>
            <person name="Davis B.W."/>
            <person name="Ostrander E.A."/>
            <person name="Goff S.P."/>
            <person name="Metzger M.J."/>
        </authorList>
    </citation>
    <scope>NUCLEOTIDE SEQUENCE</scope>
    <source>
        <strain evidence="2">MELC-2E11</strain>
        <tissue evidence="2">Siphon/mantle</tissue>
    </source>
</reference>
<evidence type="ECO:0000313" key="2">
    <source>
        <dbReference type="EMBL" id="WAR20606.1"/>
    </source>
</evidence>
<evidence type="ECO:0000313" key="1">
    <source>
        <dbReference type="EMBL" id="WAR20400.1"/>
    </source>
</evidence>
<protein>
    <submittedName>
        <fullName evidence="2">Uncharacterized protein</fullName>
    </submittedName>
</protein>
<dbReference type="Proteomes" id="UP001164746">
    <property type="component" value="Chromosome 11"/>
</dbReference>
<accession>A0ABY7FN09</accession>